<feature type="domain" description="HTH marR-type" evidence="4">
    <location>
        <begin position="14"/>
        <end position="148"/>
    </location>
</feature>
<dbReference type="GO" id="GO:0003677">
    <property type="term" value="F:DNA binding"/>
    <property type="evidence" value="ECO:0007669"/>
    <property type="project" value="UniProtKB-KW"/>
</dbReference>
<dbReference type="Pfam" id="PF12802">
    <property type="entry name" value="MarR_2"/>
    <property type="match status" value="1"/>
</dbReference>
<dbReference type="Proteomes" id="UP000319818">
    <property type="component" value="Unassembled WGS sequence"/>
</dbReference>
<comment type="caution">
    <text evidence="5">The sequence shown here is derived from an EMBL/GenBank/DDBJ whole genome shotgun (WGS) entry which is preliminary data.</text>
</comment>
<dbReference type="SMART" id="SM00347">
    <property type="entry name" value="HTH_MARR"/>
    <property type="match status" value="1"/>
</dbReference>
<organism evidence="5 6">
    <name type="scientific">Pseudonocardia cypriaca</name>
    <dbReference type="NCBI Taxonomy" id="882449"/>
    <lineage>
        <taxon>Bacteria</taxon>
        <taxon>Bacillati</taxon>
        <taxon>Actinomycetota</taxon>
        <taxon>Actinomycetes</taxon>
        <taxon>Pseudonocardiales</taxon>
        <taxon>Pseudonocardiaceae</taxon>
        <taxon>Pseudonocardia</taxon>
    </lineage>
</organism>
<gene>
    <name evidence="5" type="ORF">FB388_2913</name>
</gene>
<keyword evidence="3" id="KW-0804">Transcription</keyword>
<name>A0A543GHH3_9PSEU</name>
<evidence type="ECO:0000259" key="4">
    <source>
        <dbReference type="PROSITE" id="PS50995"/>
    </source>
</evidence>
<evidence type="ECO:0000256" key="2">
    <source>
        <dbReference type="ARBA" id="ARBA00023125"/>
    </source>
</evidence>
<proteinExistence type="predicted"/>
<evidence type="ECO:0000256" key="3">
    <source>
        <dbReference type="ARBA" id="ARBA00023163"/>
    </source>
</evidence>
<evidence type="ECO:0000313" key="5">
    <source>
        <dbReference type="EMBL" id="TQM45513.1"/>
    </source>
</evidence>
<accession>A0A543GHH3</accession>
<dbReference type="InterPro" id="IPR039422">
    <property type="entry name" value="MarR/SlyA-like"/>
</dbReference>
<keyword evidence="1" id="KW-0805">Transcription regulation</keyword>
<protein>
    <submittedName>
        <fullName evidence="5">MarR family protein</fullName>
    </submittedName>
</protein>
<dbReference type="GO" id="GO:0003700">
    <property type="term" value="F:DNA-binding transcription factor activity"/>
    <property type="evidence" value="ECO:0007669"/>
    <property type="project" value="InterPro"/>
</dbReference>
<dbReference type="Gene3D" id="1.10.10.10">
    <property type="entry name" value="Winged helix-like DNA-binding domain superfamily/Winged helix DNA-binding domain"/>
    <property type="match status" value="1"/>
</dbReference>
<dbReference type="InterPro" id="IPR036390">
    <property type="entry name" value="WH_DNA-bd_sf"/>
</dbReference>
<dbReference type="InterPro" id="IPR000835">
    <property type="entry name" value="HTH_MarR-typ"/>
</dbReference>
<dbReference type="PANTHER" id="PTHR33164">
    <property type="entry name" value="TRANSCRIPTIONAL REGULATOR, MARR FAMILY"/>
    <property type="match status" value="1"/>
</dbReference>
<dbReference type="OrthoDB" id="122135at2"/>
<keyword evidence="6" id="KW-1185">Reference proteome</keyword>
<dbReference type="InterPro" id="IPR036388">
    <property type="entry name" value="WH-like_DNA-bd_sf"/>
</dbReference>
<dbReference type="RefSeq" id="WP_142101157.1">
    <property type="nucleotide sequence ID" value="NZ_VFPH01000001.1"/>
</dbReference>
<evidence type="ECO:0000256" key="1">
    <source>
        <dbReference type="ARBA" id="ARBA00023015"/>
    </source>
</evidence>
<dbReference type="AlphaFoldDB" id="A0A543GHH3"/>
<dbReference type="GO" id="GO:0006950">
    <property type="term" value="P:response to stress"/>
    <property type="evidence" value="ECO:0007669"/>
    <property type="project" value="TreeGrafter"/>
</dbReference>
<dbReference type="PROSITE" id="PS50995">
    <property type="entry name" value="HTH_MARR_2"/>
    <property type="match status" value="1"/>
</dbReference>
<sequence length="152" mass="17079">MSRRLPRLGGHERPANLAVLMREAFVALNDRVLTRLAEHGHTEVRPAHGAVFQYLDDTGTTVSLLAERAQMTKQAMAELVKHLETHGYVRRVPDPTDRRAKLVVPTERGHDVIDIAQGLVPELEHEVGEILGAERVRHLRADLEAIRRAIRA</sequence>
<reference evidence="5 6" key="1">
    <citation type="submission" date="2019-06" db="EMBL/GenBank/DDBJ databases">
        <title>Sequencing the genomes of 1000 actinobacteria strains.</title>
        <authorList>
            <person name="Klenk H.-P."/>
        </authorList>
    </citation>
    <scope>NUCLEOTIDE SEQUENCE [LARGE SCALE GENOMIC DNA]</scope>
    <source>
        <strain evidence="5 6">DSM 45511</strain>
    </source>
</reference>
<keyword evidence="2" id="KW-0238">DNA-binding</keyword>
<dbReference type="PROSITE" id="PS01117">
    <property type="entry name" value="HTH_MARR_1"/>
    <property type="match status" value="1"/>
</dbReference>
<dbReference type="InterPro" id="IPR023187">
    <property type="entry name" value="Tscrpt_reg_MarR-type_CS"/>
</dbReference>
<dbReference type="EMBL" id="VFPH01000001">
    <property type="protein sequence ID" value="TQM45513.1"/>
    <property type="molecule type" value="Genomic_DNA"/>
</dbReference>
<evidence type="ECO:0000313" key="6">
    <source>
        <dbReference type="Proteomes" id="UP000319818"/>
    </source>
</evidence>
<dbReference type="SUPFAM" id="SSF46785">
    <property type="entry name" value="Winged helix' DNA-binding domain"/>
    <property type="match status" value="1"/>
</dbReference>
<dbReference type="PANTHER" id="PTHR33164:SF99">
    <property type="entry name" value="MARR FAMILY REGULATORY PROTEIN"/>
    <property type="match status" value="1"/>
</dbReference>